<evidence type="ECO:0008006" key="4">
    <source>
        <dbReference type="Google" id="ProtNLM"/>
    </source>
</evidence>
<keyword evidence="1" id="KW-0732">Signal</keyword>
<feature type="chain" id="PRO_5001774847" description="Lipoprotein" evidence="1">
    <location>
        <begin position="22"/>
        <end position="148"/>
    </location>
</feature>
<comment type="caution">
    <text evidence="2">The sequence shown here is derived from an EMBL/GenBank/DDBJ whole genome shotgun (WGS) entry which is preliminary data.</text>
</comment>
<evidence type="ECO:0000256" key="1">
    <source>
        <dbReference type="SAM" id="SignalP"/>
    </source>
</evidence>
<sequence>MRPRLAGLALLLPLTIGACTAEVPKSLCGMPPGLQSWQGLSVRWSGTIISLSAPPDAGSSSYFANEACGQVVRIPFQGTAKPFEVSAYHAEVEGHLVVEDRRPMLIIDHYVSRAPALSRAESEAYFSRLIAAHNRRLAAESRPRQAKR</sequence>
<dbReference type="RefSeq" id="WP_155276357.1">
    <property type="nucleotide sequence ID" value="NZ_JGVR01000001.1"/>
</dbReference>
<dbReference type="Proteomes" id="UP000028534">
    <property type="component" value="Unassembled WGS sequence"/>
</dbReference>
<feature type="signal peptide" evidence="1">
    <location>
        <begin position="1"/>
        <end position="21"/>
    </location>
</feature>
<reference evidence="2 3" key="1">
    <citation type="submission" date="2014-03" db="EMBL/GenBank/DDBJ databases">
        <title>Genome sequence of Sphingobium yanoikuyae B1.</title>
        <authorList>
            <person name="Gan H.M."/>
            <person name="Gan H.Y."/>
            <person name="Savka M.A."/>
        </authorList>
    </citation>
    <scope>NUCLEOTIDE SEQUENCE [LARGE SCALE GENOMIC DNA]</scope>
    <source>
        <strain evidence="2 3">B1</strain>
    </source>
</reference>
<name>A0A084EUL0_SPHYA</name>
<organism evidence="2 3">
    <name type="scientific">Sphingobium yanoikuyae</name>
    <name type="common">Sphingomonas yanoikuyae</name>
    <dbReference type="NCBI Taxonomy" id="13690"/>
    <lineage>
        <taxon>Bacteria</taxon>
        <taxon>Pseudomonadati</taxon>
        <taxon>Pseudomonadota</taxon>
        <taxon>Alphaproteobacteria</taxon>
        <taxon>Sphingomonadales</taxon>
        <taxon>Sphingomonadaceae</taxon>
        <taxon>Sphingobium</taxon>
    </lineage>
</organism>
<protein>
    <recommendedName>
        <fullName evidence="4">Lipoprotein</fullName>
    </recommendedName>
</protein>
<evidence type="ECO:0000313" key="2">
    <source>
        <dbReference type="EMBL" id="KEZ21652.1"/>
    </source>
</evidence>
<dbReference type="PROSITE" id="PS51257">
    <property type="entry name" value="PROKAR_LIPOPROTEIN"/>
    <property type="match status" value="1"/>
</dbReference>
<gene>
    <name evidence="2" type="ORF">CP98_00330</name>
</gene>
<dbReference type="AlphaFoldDB" id="A0A084EUL0"/>
<accession>A0A084EUL0</accession>
<proteinExistence type="predicted"/>
<evidence type="ECO:0000313" key="3">
    <source>
        <dbReference type="Proteomes" id="UP000028534"/>
    </source>
</evidence>
<dbReference type="EMBL" id="JGVR01000001">
    <property type="protein sequence ID" value="KEZ21652.1"/>
    <property type="molecule type" value="Genomic_DNA"/>
</dbReference>
<dbReference type="PATRIC" id="fig|13690.10.peg.342"/>